<feature type="region of interest" description="Disordered" evidence="1">
    <location>
        <begin position="108"/>
        <end position="138"/>
    </location>
</feature>
<dbReference type="InterPro" id="IPR006497">
    <property type="entry name" value="Phage_lambda_VrpO_N"/>
</dbReference>
<dbReference type="EMBL" id="JAALLS010000023">
    <property type="protein sequence ID" value="NGP89694.1"/>
    <property type="molecule type" value="Genomic_DNA"/>
</dbReference>
<dbReference type="Gene3D" id="1.10.10.10">
    <property type="entry name" value="Winged helix-like DNA-binding domain superfamily/Winged helix DNA-binding domain"/>
    <property type="match status" value="1"/>
</dbReference>
<organism evidence="3 4">
    <name type="scientific">Fodinibius halophilus</name>
    <dbReference type="NCBI Taxonomy" id="1736908"/>
    <lineage>
        <taxon>Bacteria</taxon>
        <taxon>Pseudomonadati</taxon>
        <taxon>Balneolota</taxon>
        <taxon>Balneolia</taxon>
        <taxon>Balneolales</taxon>
        <taxon>Balneolaceae</taxon>
        <taxon>Fodinibius</taxon>
    </lineage>
</organism>
<dbReference type="InterPro" id="IPR036390">
    <property type="entry name" value="WH_DNA-bd_sf"/>
</dbReference>
<dbReference type="AlphaFoldDB" id="A0A6M1TFW8"/>
<evidence type="ECO:0000313" key="4">
    <source>
        <dbReference type="Proteomes" id="UP000479132"/>
    </source>
</evidence>
<evidence type="ECO:0000313" key="3">
    <source>
        <dbReference type="EMBL" id="NGP89694.1"/>
    </source>
</evidence>
<comment type="caution">
    <text evidence="3">The sequence shown here is derived from an EMBL/GenBank/DDBJ whole genome shotgun (WGS) entry which is preliminary data.</text>
</comment>
<dbReference type="Pfam" id="PF04492">
    <property type="entry name" value="Phage_rep_O"/>
    <property type="match status" value="1"/>
</dbReference>
<evidence type="ECO:0000256" key="1">
    <source>
        <dbReference type="SAM" id="MobiDB-lite"/>
    </source>
</evidence>
<keyword evidence="4" id="KW-1185">Reference proteome</keyword>
<protein>
    <submittedName>
        <fullName evidence="3">Replication protein</fullName>
    </submittedName>
</protein>
<dbReference type="GO" id="GO:0006260">
    <property type="term" value="P:DNA replication"/>
    <property type="evidence" value="ECO:0007669"/>
    <property type="project" value="InterPro"/>
</dbReference>
<gene>
    <name evidence="3" type="ORF">G3569_15145</name>
</gene>
<name>A0A6M1TFW8_9BACT</name>
<reference evidence="3 4" key="1">
    <citation type="submission" date="2020-02" db="EMBL/GenBank/DDBJ databases">
        <title>Aliifodinibius halophilus 2W32, complete genome.</title>
        <authorList>
            <person name="Li Y."/>
            <person name="Wu S."/>
        </authorList>
    </citation>
    <scope>NUCLEOTIDE SEQUENCE [LARGE SCALE GENOMIC DNA]</scope>
    <source>
        <strain evidence="3 4">2W32</strain>
    </source>
</reference>
<dbReference type="RefSeq" id="WP_165270706.1">
    <property type="nucleotide sequence ID" value="NZ_JAALLS010000023.1"/>
</dbReference>
<evidence type="ECO:0000259" key="2">
    <source>
        <dbReference type="Pfam" id="PF04492"/>
    </source>
</evidence>
<sequence length="270" mass="31325">MPRLPDHVSFTMIPNFIFDEQLESLSGGELKILLMIYRKTVGFDKKSDKISYSQLVEFTGLSKSTISQGIKGLVHKKLVKIDRTENTNRYTYCLPDINISGSSKIEPEVVQKSNTQPVRKSNTQKKVPKETEKNTTSSSNLSEDLWEVINYWNTIFPNTLNPDDPSKVKDIEEALDQFTVKQIKQAIFMRSKCSYYRDNKPQLLNKPSAFFPYPETIANDLERKSRDMYDFQEMINKVTSSNLTTDDFEQLADSEIWVLKKQRHRMLIKT</sequence>
<feature type="compositionally biased region" description="Polar residues" evidence="1">
    <location>
        <begin position="111"/>
        <end position="125"/>
    </location>
</feature>
<dbReference type="InterPro" id="IPR036388">
    <property type="entry name" value="WH-like_DNA-bd_sf"/>
</dbReference>
<feature type="domain" description="Bacteriophage lambda Replication protein O N-terminal" evidence="2">
    <location>
        <begin position="10"/>
        <end position="85"/>
    </location>
</feature>
<dbReference type="SUPFAM" id="SSF46785">
    <property type="entry name" value="Winged helix' DNA-binding domain"/>
    <property type="match status" value="1"/>
</dbReference>
<proteinExistence type="predicted"/>
<dbReference type="Proteomes" id="UP000479132">
    <property type="component" value="Unassembled WGS sequence"/>
</dbReference>
<accession>A0A6M1TFW8</accession>